<dbReference type="GO" id="GO:0016887">
    <property type="term" value="F:ATP hydrolysis activity"/>
    <property type="evidence" value="ECO:0007669"/>
    <property type="project" value="InterPro"/>
</dbReference>
<feature type="transmembrane region" description="Helical" evidence="16">
    <location>
        <begin position="610"/>
        <end position="632"/>
    </location>
</feature>
<keyword evidence="6 16" id="KW-0479">Metal-binding</keyword>
<dbReference type="InterPro" id="IPR044492">
    <property type="entry name" value="P_typ_ATPase_HD_dom"/>
</dbReference>
<evidence type="ECO:0000256" key="2">
    <source>
        <dbReference type="ARBA" id="ARBA00006024"/>
    </source>
</evidence>
<feature type="region of interest" description="Disordered" evidence="17">
    <location>
        <begin position="1"/>
        <end position="36"/>
    </location>
</feature>
<dbReference type="GO" id="GO:0046872">
    <property type="term" value="F:metal ion binding"/>
    <property type="evidence" value="ECO:0007669"/>
    <property type="project" value="UniProtKB-KW"/>
</dbReference>
<dbReference type="GO" id="GO:0016463">
    <property type="term" value="F:P-type zinc transporter activity"/>
    <property type="evidence" value="ECO:0007669"/>
    <property type="project" value="UniProtKB-EC"/>
</dbReference>
<keyword evidence="20" id="KW-1185">Reference proteome</keyword>
<keyword evidence="12 16" id="KW-1133">Transmembrane helix</keyword>
<dbReference type="SFLD" id="SFLDS00003">
    <property type="entry name" value="Haloacid_Dehalogenase"/>
    <property type="match status" value="1"/>
</dbReference>
<feature type="transmembrane region" description="Helical" evidence="16">
    <location>
        <begin position="305"/>
        <end position="330"/>
    </location>
</feature>
<reference evidence="19 20" key="1">
    <citation type="submission" date="2012-06" db="EMBL/GenBank/DDBJ databases">
        <title>Finished plasmid 1 of genome of Chroococcidiopsis thermalis PCC 7203.</title>
        <authorList>
            <consortium name="US DOE Joint Genome Institute"/>
            <person name="Gugger M."/>
            <person name="Coursin T."/>
            <person name="Rippka R."/>
            <person name="Tandeau De Marsac N."/>
            <person name="Huntemann M."/>
            <person name="Wei C.-L."/>
            <person name="Han J."/>
            <person name="Detter J.C."/>
            <person name="Han C."/>
            <person name="Tapia R."/>
            <person name="Davenport K."/>
            <person name="Daligault H."/>
            <person name="Erkkila T."/>
            <person name="Gu W."/>
            <person name="Munk A.C.C."/>
            <person name="Teshima H."/>
            <person name="Xu Y."/>
            <person name="Chain P."/>
            <person name="Chen A."/>
            <person name="Krypides N."/>
            <person name="Mavromatis K."/>
            <person name="Markowitz V."/>
            <person name="Szeto E."/>
            <person name="Ivanova N."/>
            <person name="Mikhailova N."/>
            <person name="Ovchinnikova G."/>
            <person name="Pagani I."/>
            <person name="Pati A."/>
            <person name="Goodwin L."/>
            <person name="Peters L."/>
            <person name="Pitluck S."/>
            <person name="Woyke T."/>
            <person name="Kerfeld C."/>
        </authorList>
    </citation>
    <scope>NUCLEOTIDE SEQUENCE [LARGE SCALE GENOMIC DNA]</scope>
    <source>
        <strain evidence="19 20">PCC 7203</strain>
        <plasmid evidence="19 20">pCHRO.01</plasmid>
    </source>
</reference>
<dbReference type="InterPro" id="IPR018303">
    <property type="entry name" value="ATPase_P-typ_P_site"/>
</dbReference>
<keyword evidence="9 16" id="KW-0067">ATP-binding</keyword>
<proteinExistence type="inferred from homology"/>
<evidence type="ECO:0000259" key="18">
    <source>
        <dbReference type="Pfam" id="PF00122"/>
    </source>
</evidence>
<feature type="compositionally biased region" description="Polar residues" evidence="17">
    <location>
        <begin position="1"/>
        <end position="12"/>
    </location>
</feature>
<dbReference type="EC" id="7.2.2.12" evidence="14"/>
<evidence type="ECO:0000256" key="17">
    <source>
        <dbReference type="SAM" id="MobiDB-lite"/>
    </source>
</evidence>
<evidence type="ECO:0000256" key="4">
    <source>
        <dbReference type="ARBA" id="ARBA00022553"/>
    </source>
</evidence>
<dbReference type="EMBL" id="CP003598">
    <property type="protein sequence ID" value="AFY91079.1"/>
    <property type="molecule type" value="Genomic_DNA"/>
</dbReference>
<dbReference type="SUPFAM" id="SSF56784">
    <property type="entry name" value="HAD-like"/>
    <property type="match status" value="1"/>
</dbReference>
<keyword evidence="13 16" id="KW-0472">Membrane</keyword>
<keyword evidence="4" id="KW-0597">Phosphoprotein</keyword>
<dbReference type="KEGG" id="cthe:Chro_5731"/>
<dbReference type="FunCoup" id="K9UA05">
    <property type="interactions" value="28"/>
</dbReference>
<dbReference type="PANTHER" id="PTHR48085">
    <property type="entry name" value="CADMIUM/ZINC-TRANSPORTING ATPASE HMA2-RELATED"/>
    <property type="match status" value="1"/>
</dbReference>
<dbReference type="OrthoDB" id="438550at2"/>
<evidence type="ECO:0000256" key="10">
    <source>
        <dbReference type="ARBA" id="ARBA00022842"/>
    </source>
</evidence>
<protein>
    <recommendedName>
        <fullName evidence="14">P-type Zn(2+) transporter</fullName>
        <ecNumber evidence="14">7.2.2.12</ecNumber>
    </recommendedName>
</protein>
<dbReference type="Gene3D" id="3.40.50.1000">
    <property type="entry name" value="HAD superfamily/HAD-like"/>
    <property type="match status" value="1"/>
</dbReference>
<dbReference type="SUPFAM" id="SSF81653">
    <property type="entry name" value="Calcium ATPase, transduction domain A"/>
    <property type="match status" value="1"/>
</dbReference>
<keyword evidence="8" id="KW-0862">Zinc</keyword>
<dbReference type="InterPro" id="IPR027256">
    <property type="entry name" value="P-typ_ATPase_IB"/>
</dbReference>
<keyword evidence="3 16" id="KW-1003">Cell membrane</keyword>
<keyword evidence="10" id="KW-0460">Magnesium</keyword>
<dbReference type="PROSITE" id="PS00154">
    <property type="entry name" value="ATPASE_E1_E2"/>
    <property type="match status" value="1"/>
</dbReference>
<dbReference type="SFLD" id="SFLDG00002">
    <property type="entry name" value="C1.7:_P-type_atpase_like"/>
    <property type="match status" value="1"/>
</dbReference>
<dbReference type="Gene3D" id="3.40.1110.10">
    <property type="entry name" value="Calcium-transporting ATPase, cytoplasmic domain N"/>
    <property type="match status" value="1"/>
</dbReference>
<feature type="transmembrane region" description="Helical" evidence="16">
    <location>
        <begin position="112"/>
        <end position="134"/>
    </location>
</feature>
<evidence type="ECO:0000256" key="8">
    <source>
        <dbReference type="ARBA" id="ARBA00022833"/>
    </source>
</evidence>
<feature type="transmembrane region" description="Helical" evidence="16">
    <location>
        <begin position="638"/>
        <end position="657"/>
    </location>
</feature>
<dbReference type="InterPro" id="IPR001757">
    <property type="entry name" value="P_typ_ATPase"/>
</dbReference>
<dbReference type="InterPro" id="IPR051014">
    <property type="entry name" value="Cation_Transport_ATPase_IB"/>
</dbReference>
<sequence>MPKPSSNHSGCSSCAGDEHQHDRDDRNHDHDHGHSHGDGEFNLKAELAPVILVVILFTLGLIFEKQLHGTPYSVGEYLVFIPAYLLSGWNVLTSAGRNILRGRVFDENFLMTIATLGAIAIHLLPEAVAVMLFFRVGELFQEFAVGRSKRSIKSLLEFRPDYANLKANGEVKKVSPDEVAVGDLIIVKPGEKIPLDGKIVEGEAQLDTSALTGESVPRTAKVGDSVLAGTIDKTGVLTIEVSKLFGESSVSKILDLVQNATSKKSESEKFITQFARYYTPVVVFLSLGVAILPPLFIAGADRYQWVYRALILLVISCPCGLVISIPLGYFGGVGGAAKRGILVKGSTFLDALTRVKTVVFDKTGTLTKGVFKVAQIVPKNGVTQDELLQLAAEVESHSNHPVAESIREAYGKKIDDSQVEAYEEIAGHGIRALVRNRLVIAGNDRLLHRENISHDDCDIKGTVVHLAVDKGYAGYIVIADELKDDAFQAIQALKKQGVEQTVMLTGDNRAVAERVAQNLGLDAYYAELLPEGKVEAIEKLISQSGKNNKVVFVGDGINDAPVIARADVGMAMGGLGSDAAIETADVVIMTDAPSKVAEAIKTGKKTRQIVWQNIILAMSVKGVFILLGAFGLATLWEAVFADVGVALLAILNAGRVLRGS</sequence>
<dbReference type="PRINTS" id="PR00120">
    <property type="entry name" value="HATPASE"/>
</dbReference>
<dbReference type="SFLD" id="SFLDF00027">
    <property type="entry name" value="p-type_atpase"/>
    <property type="match status" value="1"/>
</dbReference>
<dbReference type="GO" id="GO:0015086">
    <property type="term" value="F:cadmium ion transmembrane transporter activity"/>
    <property type="evidence" value="ECO:0007669"/>
    <property type="project" value="TreeGrafter"/>
</dbReference>
<dbReference type="SUPFAM" id="SSF81665">
    <property type="entry name" value="Calcium ATPase, transmembrane domain M"/>
    <property type="match status" value="1"/>
</dbReference>
<name>K9UA05_CHRTP</name>
<keyword evidence="11" id="KW-1278">Translocase</keyword>
<evidence type="ECO:0000256" key="16">
    <source>
        <dbReference type="RuleBase" id="RU362081"/>
    </source>
</evidence>
<evidence type="ECO:0000256" key="15">
    <source>
        <dbReference type="ARBA" id="ARBA00047308"/>
    </source>
</evidence>
<dbReference type="Pfam" id="PF00702">
    <property type="entry name" value="Hydrolase"/>
    <property type="match status" value="1"/>
</dbReference>
<evidence type="ECO:0000313" key="20">
    <source>
        <dbReference type="Proteomes" id="UP000010384"/>
    </source>
</evidence>
<dbReference type="Proteomes" id="UP000010384">
    <property type="component" value="Plasmid pCHRO.01"/>
</dbReference>
<evidence type="ECO:0000313" key="19">
    <source>
        <dbReference type="EMBL" id="AFY91079.1"/>
    </source>
</evidence>
<comment type="subcellular location">
    <subcellularLocation>
        <location evidence="1">Cell membrane</location>
        <topology evidence="1">Multi-pass membrane protein</topology>
    </subcellularLocation>
</comment>
<evidence type="ECO:0000256" key="6">
    <source>
        <dbReference type="ARBA" id="ARBA00022723"/>
    </source>
</evidence>
<dbReference type="GO" id="GO:0005524">
    <property type="term" value="F:ATP binding"/>
    <property type="evidence" value="ECO:0007669"/>
    <property type="project" value="UniProtKB-UniRule"/>
</dbReference>
<dbReference type="AlphaFoldDB" id="K9UA05"/>
<evidence type="ECO:0000256" key="9">
    <source>
        <dbReference type="ARBA" id="ARBA00022840"/>
    </source>
</evidence>
<keyword evidence="5 16" id="KW-0812">Transmembrane</keyword>
<evidence type="ECO:0000256" key="14">
    <source>
        <dbReference type="ARBA" id="ARBA00039097"/>
    </source>
</evidence>
<dbReference type="HOGENOM" id="CLU_001771_6_2_3"/>
<dbReference type="NCBIfam" id="TIGR01525">
    <property type="entry name" value="ATPase-IB_hvy"/>
    <property type="match status" value="1"/>
</dbReference>
<accession>K9UA05</accession>
<evidence type="ECO:0000256" key="5">
    <source>
        <dbReference type="ARBA" id="ARBA00022692"/>
    </source>
</evidence>
<evidence type="ECO:0000256" key="7">
    <source>
        <dbReference type="ARBA" id="ARBA00022741"/>
    </source>
</evidence>
<evidence type="ECO:0000256" key="3">
    <source>
        <dbReference type="ARBA" id="ARBA00022475"/>
    </source>
</evidence>
<dbReference type="RefSeq" id="WP_015163016.1">
    <property type="nucleotide sequence ID" value="NC_019699.1"/>
</dbReference>
<dbReference type="InterPro" id="IPR023214">
    <property type="entry name" value="HAD_sf"/>
</dbReference>
<dbReference type="InterPro" id="IPR023298">
    <property type="entry name" value="ATPase_P-typ_TM_dom_sf"/>
</dbReference>
<comment type="catalytic activity">
    <reaction evidence="15">
        <text>Zn(2+)(in) + ATP + H2O = Zn(2+)(out) + ADP + phosphate + H(+)</text>
        <dbReference type="Rhea" id="RHEA:20621"/>
        <dbReference type="ChEBI" id="CHEBI:15377"/>
        <dbReference type="ChEBI" id="CHEBI:15378"/>
        <dbReference type="ChEBI" id="CHEBI:29105"/>
        <dbReference type="ChEBI" id="CHEBI:30616"/>
        <dbReference type="ChEBI" id="CHEBI:43474"/>
        <dbReference type="ChEBI" id="CHEBI:456216"/>
        <dbReference type="EC" id="7.2.2.12"/>
    </reaction>
</comment>
<feature type="compositionally biased region" description="Basic and acidic residues" evidence="17">
    <location>
        <begin position="16"/>
        <end position="36"/>
    </location>
</feature>
<dbReference type="FunFam" id="3.40.1110.10:FF:000066">
    <property type="entry name" value="Cadmium-translocating P-type ATPase"/>
    <property type="match status" value="1"/>
</dbReference>
<keyword evidence="19" id="KW-0378">Hydrolase</keyword>
<dbReference type="PATRIC" id="fig|251229.3.peg.6695"/>
<dbReference type="PRINTS" id="PR00119">
    <property type="entry name" value="CATATPASE"/>
</dbReference>
<dbReference type="NCBIfam" id="TIGR01512">
    <property type="entry name" value="ATPase-IB2_Cd"/>
    <property type="match status" value="1"/>
</dbReference>
<evidence type="ECO:0000256" key="1">
    <source>
        <dbReference type="ARBA" id="ARBA00004651"/>
    </source>
</evidence>
<dbReference type="FunFam" id="2.70.150.10:FF:000002">
    <property type="entry name" value="Copper-transporting ATPase 1, putative"/>
    <property type="match status" value="1"/>
</dbReference>
<keyword evidence="19" id="KW-0614">Plasmid</keyword>
<geneLocation type="plasmid" evidence="19 20">
    <name>pCHRO.01</name>
</geneLocation>
<dbReference type="PANTHER" id="PTHR48085:SF5">
    <property type="entry name" value="CADMIUM_ZINC-TRANSPORTING ATPASE HMA4-RELATED"/>
    <property type="match status" value="1"/>
</dbReference>
<feature type="transmembrane region" description="Helical" evidence="16">
    <location>
        <begin position="47"/>
        <end position="63"/>
    </location>
</feature>
<feature type="transmembrane region" description="Helical" evidence="16">
    <location>
        <begin position="75"/>
        <end position="92"/>
    </location>
</feature>
<feature type="transmembrane region" description="Helical" evidence="16">
    <location>
        <begin position="277"/>
        <end position="299"/>
    </location>
</feature>
<dbReference type="InterPro" id="IPR023299">
    <property type="entry name" value="ATPase_P-typ_cyto_dom_N"/>
</dbReference>
<dbReference type="InterPro" id="IPR008250">
    <property type="entry name" value="ATPase_P-typ_transduc_dom_A_sf"/>
</dbReference>
<gene>
    <name evidence="19" type="ORF">Chro_5731</name>
</gene>
<dbReference type="Gene3D" id="2.70.150.10">
    <property type="entry name" value="Calcium-transporting ATPase, cytoplasmic transduction domain A"/>
    <property type="match status" value="1"/>
</dbReference>
<keyword evidence="7 16" id="KW-0547">Nucleotide-binding</keyword>
<dbReference type="CDD" id="cd07548">
    <property type="entry name" value="P-type_ATPase-Cd_Zn_Co_like"/>
    <property type="match status" value="1"/>
</dbReference>
<evidence type="ECO:0000256" key="13">
    <source>
        <dbReference type="ARBA" id="ARBA00023136"/>
    </source>
</evidence>
<organism evidence="19 20">
    <name type="scientific">Chroococcidiopsis thermalis (strain PCC 7203)</name>
    <dbReference type="NCBI Taxonomy" id="251229"/>
    <lineage>
        <taxon>Bacteria</taxon>
        <taxon>Bacillati</taxon>
        <taxon>Cyanobacteriota</taxon>
        <taxon>Cyanophyceae</taxon>
        <taxon>Chroococcidiopsidales</taxon>
        <taxon>Chroococcidiopsidaceae</taxon>
        <taxon>Chroococcidiopsis</taxon>
    </lineage>
</organism>
<dbReference type="InParanoid" id="K9UA05"/>
<evidence type="ECO:0000256" key="11">
    <source>
        <dbReference type="ARBA" id="ARBA00022967"/>
    </source>
</evidence>
<comment type="similarity">
    <text evidence="2 16">Belongs to the cation transport ATPase (P-type) (TC 3.A.3) family. Type IB subfamily.</text>
</comment>
<dbReference type="InterPro" id="IPR059000">
    <property type="entry name" value="ATPase_P-type_domA"/>
</dbReference>
<evidence type="ECO:0000256" key="12">
    <source>
        <dbReference type="ARBA" id="ARBA00022989"/>
    </source>
</evidence>
<dbReference type="NCBIfam" id="TIGR01494">
    <property type="entry name" value="ATPase_P-type"/>
    <property type="match status" value="1"/>
</dbReference>
<dbReference type="GO" id="GO:0005886">
    <property type="term" value="C:plasma membrane"/>
    <property type="evidence" value="ECO:0007669"/>
    <property type="project" value="UniProtKB-SubCell"/>
</dbReference>
<dbReference type="InterPro" id="IPR036412">
    <property type="entry name" value="HAD-like_sf"/>
</dbReference>
<feature type="domain" description="P-type ATPase A" evidence="18">
    <location>
        <begin position="159"/>
        <end position="258"/>
    </location>
</feature>
<dbReference type="Pfam" id="PF00122">
    <property type="entry name" value="E1-E2_ATPase"/>
    <property type="match status" value="1"/>
</dbReference>